<proteinExistence type="predicted"/>
<organism evidence="2 3">
    <name type="scientific">Phytohabitans houttuyneae</name>
    <dbReference type="NCBI Taxonomy" id="1076126"/>
    <lineage>
        <taxon>Bacteria</taxon>
        <taxon>Bacillati</taxon>
        <taxon>Actinomycetota</taxon>
        <taxon>Actinomycetes</taxon>
        <taxon>Micromonosporales</taxon>
        <taxon>Micromonosporaceae</taxon>
    </lineage>
</organism>
<dbReference type="Proteomes" id="UP000482800">
    <property type="component" value="Unassembled WGS sequence"/>
</dbReference>
<evidence type="ECO:0000313" key="2">
    <source>
        <dbReference type="EMBL" id="GFJ75838.1"/>
    </source>
</evidence>
<accession>A0A6V8K0S1</accession>
<comment type="caution">
    <text evidence="2">The sequence shown here is derived from an EMBL/GenBank/DDBJ whole genome shotgun (WGS) entry which is preliminary data.</text>
</comment>
<name>A0A6V8K0S1_9ACTN</name>
<evidence type="ECO:0000313" key="3">
    <source>
        <dbReference type="Proteomes" id="UP000482800"/>
    </source>
</evidence>
<dbReference type="AlphaFoldDB" id="A0A6V8K0S1"/>
<reference evidence="2 3" key="1">
    <citation type="submission" date="2020-03" db="EMBL/GenBank/DDBJ databases">
        <title>Whole genome shotgun sequence of Phytohabitans houttuyneae NBRC 108639.</title>
        <authorList>
            <person name="Komaki H."/>
            <person name="Tamura T."/>
        </authorList>
    </citation>
    <scope>NUCLEOTIDE SEQUENCE [LARGE SCALE GENOMIC DNA]</scope>
    <source>
        <strain evidence="2 3">NBRC 108639</strain>
    </source>
</reference>
<feature type="region of interest" description="Disordered" evidence="1">
    <location>
        <begin position="39"/>
        <end position="77"/>
    </location>
</feature>
<gene>
    <name evidence="2" type="ORF">Phou_000180</name>
</gene>
<dbReference type="EMBL" id="BLPF01000001">
    <property type="protein sequence ID" value="GFJ75838.1"/>
    <property type="molecule type" value="Genomic_DNA"/>
</dbReference>
<reference evidence="2 3" key="2">
    <citation type="submission" date="2020-03" db="EMBL/GenBank/DDBJ databases">
        <authorList>
            <person name="Ichikawa N."/>
            <person name="Kimura A."/>
            <person name="Kitahashi Y."/>
            <person name="Uohara A."/>
        </authorList>
    </citation>
    <scope>NUCLEOTIDE SEQUENCE [LARGE SCALE GENOMIC DNA]</scope>
    <source>
        <strain evidence="2 3">NBRC 108639</strain>
    </source>
</reference>
<keyword evidence="3" id="KW-1185">Reference proteome</keyword>
<evidence type="ECO:0000256" key="1">
    <source>
        <dbReference type="SAM" id="MobiDB-lite"/>
    </source>
</evidence>
<sequence>MGKVDASRDGAAQWTDLKVSRRFRGQGEVRPLVVRTVAGRRGAQREAIPTPKVELRQGRPRRVRPREQRSGPRRTSRQLTSCFGLDIYQTAKGLYSTGHSWTGVFSCISGM</sequence>
<protein>
    <submittedName>
        <fullName evidence="2">Uncharacterized protein</fullName>
    </submittedName>
</protein>